<sequence>MNAWHHFIGDGVRSNSVSGRVSGEGSIQGHGKCNWEHRNFNPGFGGDPPKPYPSPPKPPYKDDVFMEAGRLAAEYLVSKRLLPANLLPGKWQNGNLKGYQMGDFQEFRAQVQENPMLFFEGRNSGFARVGNVFPEGASARRRFPDENSYMGHRNQMRGKKRMRSYRGIGSDWGRENGRKWHCSEKTRALPDKLEGGDDSFGAPYQGEPQVGLDVGGRASKVITREMALKTEIVGNSKSKQETCEFPDDADSKVNSSSARRDLSPEVDIELSEGLDHAVVLNSKIKEAPQENFEKQHCLVEDETLSKHGSDLLQFCSFAKVPTRPRSSLALSLSKVGQSPENKERNDCDIAPANRSNVPMEEDSAKASTLSLKSSTSDISRVHSVRSLDEVVDVDASFIQERERCTGSHSFSDGSSSMHQEDSNDGPPGFVKCKSVVLLNRGNCSADHVSTREEDKGPMESPSRSKIPREEDSVEASTHSMKSLASDISRVHSIPSLNEAVDLDATFVAGTVRCTRPQSFSDVASSMHQEDASDGPPGFVTCKPMVLPNEGDSSAHHVGTWVAHKRLGELPSGSKVPLEEESVLDARRVNSQSSSDVSSSMHQEDASDGPPGFARCKSMVLPNEGDSSVIHVGKWEAEKRPGELPSESKVTREEYSIQASIHRMKNLSSDISGVLSFRSLDEAVDLDAPFVVEPERCKRSQSFLDGSSPIHEEDESDGSPGFVRCKSLVLPNSGNSSAHHFGAWEAGNSPGKSPTRSKVPREEDSIQASIHGKNNLSSDISRVQSITSFDEALGWDPTFVAERERCTRSQSFSDGSSFRQQEELSDGPPGFERCNSPVLLNKANSFTHFVGTSEEIKRHRESPGESKGPMKEHSVELSAQSTKPLPSDTSIVQSVQSLDEVLDLDDAFVGKGERFCRSQSFSDGSSFVHQEESSDGPSEFVRCNSLVLPNKGVSFVHHVGSWETTKRPRESPFSQVSEANEDLLLHNLRAKQSCLEVERLSRGEKMVEFVDQKMLEGGFVTKSGAESEIAAKEERHLFPSMFKMGDLNLLDVSDIAQSSDDLIQDHVSSTPSTSGVEKEAARDVALSMISNTLSDYDDYNRLVSDATEATRVNVANDFLKEKVFDTTGHKTETMYSSVEHFLNHTDNSVDLPDVQDACGSAISLLLGTDILNCSSVSTDIDDLHSQISLHGQGGIPVVDDPIYLSFGDIPISFLGVWDQPT</sequence>
<accession>A0ACC2L8A8</accession>
<dbReference type="EMBL" id="CM056815">
    <property type="protein sequence ID" value="KAJ8629587.1"/>
    <property type="molecule type" value="Genomic_DNA"/>
</dbReference>
<organism evidence="1 2">
    <name type="scientific">Persea americana</name>
    <name type="common">Avocado</name>
    <dbReference type="NCBI Taxonomy" id="3435"/>
    <lineage>
        <taxon>Eukaryota</taxon>
        <taxon>Viridiplantae</taxon>
        <taxon>Streptophyta</taxon>
        <taxon>Embryophyta</taxon>
        <taxon>Tracheophyta</taxon>
        <taxon>Spermatophyta</taxon>
        <taxon>Magnoliopsida</taxon>
        <taxon>Magnoliidae</taxon>
        <taxon>Laurales</taxon>
        <taxon>Lauraceae</taxon>
        <taxon>Persea</taxon>
    </lineage>
</organism>
<keyword evidence="2" id="KW-1185">Reference proteome</keyword>
<comment type="caution">
    <text evidence="1">The sequence shown here is derived from an EMBL/GenBank/DDBJ whole genome shotgun (WGS) entry which is preliminary data.</text>
</comment>
<evidence type="ECO:0000313" key="2">
    <source>
        <dbReference type="Proteomes" id="UP001234297"/>
    </source>
</evidence>
<evidence type="ECO:0000313" key="1">
    <source>
        <dbReference type="EMBL" id="KAJ8629587.1"/>
    </source>
</evidence>
<reference evidence="1 2" key="1">
    <citation type="journal article" date="2022" name="Hortic Res">
        <title>A haplotype resolved chromosomal level avocado genome allows analysis of novel avocado genes.</title>
        <authorList>
            <person name="Nath O."/>
            <person name="Fletcher S.J."/>
            <person name="Hayward A."/>
            <person name="Shaw L.M."/>
            <person name="Masouleh A.K."/>
            <person name="Furtado A."/>
            <person name="Henry R.J."/>
            <person name="Mitter N."/>
        </authorList>
    </citation>
    <scope>NUCLEOTIDE SEQUENCE [LARGE SCALE GENOMIC DNA]</scope>
    <source>
        <strain evidence="2">cv. Hass</strain>
    </source>
</reference>
<proteinExistence type="predicted"/>
<dbReference type="Proteomes" id="UP001234297">
    <property type="component" value="Chromosome 7"/>
</dbReference>
<name>A0ACC2L8A8_PERAE</name>
<gene>
    <name evidence="1" type="ORF">MRB53_022910</name>
</gene>
<protein>
    <submittedName>
        <fullName evidence="1">Uncharacterized protein</fullName>
    </submittedName>
</protein>